<evidence type="ECO:0000256" key="2">
    <source>
        <dbReference type="ARBA" id="ARBA00023125"/>
    </source>
</evidence>
<dbReference type="KEGG" id="slx:SLAV_37480"/>
<dbReference type="Pfam" id="PF02909">
    <property type="entry name" value="TetR_C_1"/>
    <property type="match status" value="1"/>
</dbReference>
<dbReference type="SUPFAM" id="SSF48498">
    <property type="entry name" value="Tetracyclin repressor-like, C-terminal domain"/>
    <property type="match status" value="1"/>
</dbReference>
<dbReference type="SUPFAM" id="SSF46689">
    <property type="entry name" value="Homeodomain-like"/>
    <property type="match status" value="1"/>
</dbReference>
<accession>A0A2K8PR87</accession>
<dbReference type="GeneID" id="49388445"/>
<dbReference type="Proteomes" id="UP000231791">
    <property type="component" value="Chromosome"/>
</dbReference>
<dbReference type="Gene3D" id="1.10.357.10">
    <property type="entry name" value="Tetracycline Repressor, domain 2"/>
    <property type="match status" value="1"/>
</dbReference>
<gene>
    <name evidence="4" type="ORF">SLAV_37480</name>
</gene>
<organism evidence="4 5">
    <name type="scientific">Streptomyces lavendulae subsp. lavendulae</name>
    <dbReference type="NCBI Taxonomy" id="58340"/>
    <lineage>
        <taxon>Bacteria</taxon>
        <taxon>Bacillati</taxon>
        <taxon>Actinomycetota</taxon>
        <taxon>Actinomycetes</taxon>
        <taxon>Kitasatosporales</taxon>
        <taxon>Streptomycetaceae</taxon>
        <taxon>Streptomyces</taxon>
    </lineage>
</organism>
<keyword evidence="3" id="KW-0804">Transcription</keyword>
<keyword evidence="1" id="KW-0805">Transcription regulation</keyword>
<evidence type="ECO:0000256" key="1">
    <source>
        <dbReference type="ARBA" id="ARBA00023015"/>
    </source>
</evidence>
<evidence type="ECO:0000313" key="5">
    <source>
        <dbReference type="Proteomes" id="UP000231791"/>
    </source>
</evidence>
<dbReference type="InterPro" id="IPR009057">
    <property type="entry name" value="Homeodomain-like_sf"/>
</dbReference>
<dbReference type="OrthoDB" id="3519192at2"/>
<keyword evidence="2" id="KW-0238">DNA-binding</keyword>
<dbReference type="AlphaFoldDB" id="A0A2K8PR87"/>
<reference evidence="4 5" key="1">
    <citation type="submission" date="2017-11" db="EMBL/GenBank/DDBJ databases">
        <title>Complete genome sequence of Streptomyces lavendulae subsp. lavendulae CCM 3239 (formerly 'Streptomyces aureofaciens CCM 3239'), the producer of the angucycline-type antibiotic auricin.</title>
        <authorList>
            <person name="Busche T."/>
            <person name="Novakova R."/>
            <person name="Al'Dilaimi A."/>
            <person name="Homerova D."/>
            <person name="Feckova L."/>
            <person name="Rezuchova B."/>
            <person name="Mingyar E."/>
            <person name="Csolleiova D."/>
            <person name="Bekeova C."/>
            <person name="Winkler A."/>
            <person name="Sevcikova B."/>
            <person name="Kalinowski J."/>
            <person name="Kormanec J."/>
            <person name="Ruckert C."/>
        </authorList>
    </citation>
    <scope>NUCLEOTIDE SEQUENCE [LARGE SCALE GENOMIC DNA]</scope>
    <source>
        <strain evidence="4 5">CCM 3239</strain>
    </source>
</reference>
<dbReference type="InterPro" id="IPR001647">
    <property type="entry name" value="HTH_TetR"/>
</dbReference>
<dbReference type="InterPro" id="IPR004111">
    <property type="entry name" value="Repressor_TetR_C"/>
</dbReference>
<protein>
    <submittedName>
        <fullName evidence="4">Uncharacterized protein</fullName>
    </submittedName>
</protein>
<dbReference type="RefSeq" id="WP_030227665.1">
    <property type="nucleotide sequence ID" value="NZ_CP024985.1"/>
</dbReference>
<keyword evidence="5" id="KW-1185">Reference proteome</keyword>
<dbReference type="GO" id="GO:0003677">
    <property type="term" value="F:DNA binding"/>
    <property type="evidence" value="ECO:0007669"/>
    <property type="project" value="UniProtKB-UniRule"/>
</dbReference>
<dbReference type="InterPro" id="IPR036271">
    <property type="entry name" value="Tet_transcr_reg_TetR-rel_C_sf"/>
</dbReference>
<name>A0A2K8PR87_STRLA</name>
<evidence type="ECO:0000313" key="4">
    <source>
        <dbReference type="EMBL" id="ATZ29261.1"/>
    </source>
</evidence>
<dbReference type="EMBL" id="CP024985">
    <property type="protein sequence ID" value="ATZ29261.1"/>
    <property type="molecule type" value="Genomic_DNA"/>
</dbReference>
<dbReference type="PROSITE" id="PS50977">
    <property type="entry name" value="HTH_TETR_2"/>
    <property type="match status" value="1"/>
</dbReference>
<proteinExistence type="predicted"/>
<evidence type="ECO:0000256" key="3">
    <source>
        <dbReference type="ARBA" id="ARBA00023163"/>
    </source>
</evidence>
<dbReference type="Pfam" id="PF00440">
    <property type="entry name" value="TetR_N"/>
    <property type="match status" value="1"/>
</dbReference>
<dbReference type="GO" id="GO:0045892">
    <property type="term" value="P:negative regulation of DNA-templated transcription"/>
    <property type="evidence" value="ECO:0007669"/>
    <property type="project" value="InterPro"/>
</dbReference>
<sequence length="236" mass="25695">MAKPVVPEDARRRRRPTRRGVVLSERLIVETALRMLREHGSAGLSARRLGAALGADPSTLYRYFDGMDALTLAIGEELIGRALDGWAVTGQWRHDLRELGLRIHGAYLSHPQAAVLTAGRVTGRPREIAADEAVLGILRTAGFPDPEAVLIYHAFIDQSLAFAALDAGALALSEPSRTSDEGQWESTYARLPADEYPHISATRRLLAARMNHSAYPVALDMLLASAESRLQALRAG</sequence>
<dbReference type="Gene3D" id="1.10.10.60">
    <property type="entry name" value="Homeodomain-like"/>
    <property type="match status" value="1"/>
</dbReference>